<organism evidence="2 3">
    <name type="scientific">Microbulbifer harenosus</name>
    <dbReference type="NCBI Taxonomy" id="2576840"/>
    <lineage>
        <taxon>Bacteria</taxon>
        <taxon>Pseudomonadati</taxon>
        <taxon>Pseudomonadota</taxon>
        <taxon>Gammaproteobacteria</taxon>
        <taxon>Cellvibrionales</taxon>
        <taxon>Microbulbiferaceae</taxon>
        <taxon>Microbulbifer</taxon>
    </lineage>
</organism>
<sequence>MEEYQVMIQSREWLVGWGTLSLINAGLAQGKNRSGLMWWLLSLLLGPLATLIIVLLSKHSHKD</sequence>
<gene>
    <name evidence="2" type="ORF">FDY93_07345</name>
</gene>
<feature type="transmembrane region" description="Helical" evidence="1">
    <location>
        <begin position="36"/>
        <end position="56"/>
    </location>
</feature>
<keyword evidence="1" id="KW-1133">Transmembrane helix</keyword>
<accession>A0ABY2UJM1</accession>
<keyword evidence="1" id="KW-0812">Transmembrane</keyword>
<name>A0ABY2UJM1_9GAMM</name>
<feature type="transmembrane region" description="Helical" evidence="1">
    <location>
        <begin position="12"/>
        <end position="30"/>
    </location>
</feature>
<evidence type="ECO:0000256" key="1">
    <source>
        <dbReference type="SAM" id="Phobius"/>
    </source>
</evidence>
<evidence type="ECO:0000313" key="3">
    <source>
        <dbReference type="Proteomes" id="UP000306791"/>
    </source>
</evidence>
<evidence type="ECO:0000313" key="2">
    <source>
        <dbReference type="EMBL" id="TLM78232.1"/>
    </source>
</evidence>
<proteinExistence type="predicted"/>
<dbReference type="EMBL" id="VANI01000007">
    <property type="protein sequence ID" value="TLM78232.1"/>
    <property type="molecule type" value="Genomic_DNA"/>
</dbReference>
<protein>
    <submittedName>
        <fullName evidence="2">Antitermination protein NusB</fullName>
    </submittedName>
</protein>
<keyword evidence="1" id="KW-0472">Membrane</keyword>
<keyword evidence="3" id="KW-1185">Reference proteome</keyword>
<dbReference type="RefSeq" id="WP_138235104.1">
    <property type="nucleotide sequence ID" value="NZ_CP185860.1"/>
</dbReference>
<reference evidence="2 3" key="1">
    <citation type="submission" date="2019-05" db="EMBL/GenBank/DDBJ databases">
        <title>Microbulbifer harenosus sp. nov., an alginate-degrading bacterium isolated from coastal sand.</title>
        <authorList>
            <person name="Huang H."/>
            <person name="Mo K."/>
            <person name="Bao S."/>
        </authorList>
    </citation>
    <scope>NUCLEOTIDE SEQUENCE [LARGE SCALE GENOMIC DNA]</scope>
    <source>
        <strain evidence="2 3">HB161719</strain>
    </source>
</reference>
<comment type="caution">
    <text evidence="2">The sequence shown here is derived from an EMBL/GenBank/DDBJ whole genome shotgun (WGS) entry which is preliminary data.</text>
</comment>
<dbReference type="Proteomes" id="UP000306791">
    <property type="component" value="Unassembled WGS sequence"/>
</dbReference>